<evidence type="ECO:0000313" key="18">
    <source>
        <dbReference type="Proteomes" id="UP000500791"/>
    </source>
</evidence>
<dbReference type="SUPFAM" id="SSF63737">
    <property type="entry name" value="Leukotriene A4 hydrolase N-terminal domain"/>
    <property type="match status" value="1"/>
</dbReference>
<feature type="domain" description="Peptidase M1 alanyl aminopeptidase Ig-like fold" evidence="14">
    <location>
        <begin position="434"/>
        <end position="522"/>
    </location>
</feature>
<evidence type="ECO:0000256" key="4">
    <source>
        <dbReference type="ARBA" id="ARBA00012564"/>
    </source>
</evidence>
<evidence type="ECO:0000256" key="5">
    <source>
        <dbReference type="ARBA" id="ARBA00015611"/>
    </source>
</evidence>
<evidence type="ECO:0000259" key="16">
    <source>
        <dbReference type="Pfam" id="PF17900"/>
    </source>
</evidence>
<dbReference type="InterPro" id="IPR035414">
    <property type="entry name" value="Peptidase_M1_pepN_Ig-like"/>
</dbReference>
<dbReference type="AlphaFoldDB" id="A0A6G7VM01"/>
<dbReference type="InterPro" id="IPR038438">
    <property type="entry name" value="PepN_Ig-like_sf"/>
</dbReference>
<evidence type="ECO:0000259" key="13">
    <source>
        <dbReference type="Pfam" id="PF01433"/>
    </source>
</evidence>
<dbReference type="InterPro" id="IPR014782">
    <property type="entry name" value="Peptidase_M1_dom"/>
</dbReference>
<feature type="domain" description="Peptidase M1 alanyl aminopeptidase C-terminal" evidence="15">
    <location>
        <begin position="533"/>
        <end position="835"/>
    </location>
</feature>
<sequence>MSRQSVIRLEDYKPFSHPVSTVHLTFHLDPEATRVRAEIAFGVGTGDLRLDGVDLDLLSATIDGVPVTPICDEDGLTVAAADLPDGPFTWVAETRIDPARNTTLEGLYHRRDLFITQCEAEGFRRITYFPDRPDVMAVYTVRIEGDMPVLLSNGDLTGSGPGWAEWHDPWRKPSYLFALVAGDLRSVEDSFTTMSGRDVTLKIWVRDGDRGRCAYAMDALKRAMKWDEDTYGLEYDLDLFQIVAVDDFNAGAMENKGLNVFNSKYVLASPETATDADFDGVESVIAHEYFHNWTGNRITCRDWFQLSLKEGLTVFRDQCFSADMRSAPVKRIEDVLRLRAGQFREDAGPLAHPVRPESYVEINNFYTATVYEKGAELIRMLREIVGQDAYDAALKLYFERHDGQACTIEDWLSVFQDATGHDLSQFRRWYHQAGTPRLTVEDRFEEGETILTFRQTTPPTPGQPDKQPVPIPIRWGLLDDKGEVANGMFLLSEAEQEVRVKTAARTVPSVLRGFSAPVILEQKGQPGDAGVRLARDTDAFNRWEAGRTLALDVLAGDGDPAPWLDGVCAVLNDQTLDPALRALILSLPTQEGIAQEIALRDETVDPDLVHVRHQSLEEALTSRLGADAMRISRAIRPTGDYSPDGQAPGQRALANRLLSLAARRETDLAREALAQASNMTDRLAALAPLIRAGQAEAELAAFHAEWSGTDLVIDKWFAMQTSLAPAHEALDVAQRLQNHEDFTWTVPNRFRALVGGLISNTAAFHRADGAGYVWLADWLLKVDKRNPMLAARMSAAFETWRRYDEGRQKLILDQLERIASADGLSRDTGEMVGRMRARA</sequence>
<dbReference type="Pfam" id="PF17900">
    <property type="entry name" value="Peptidase_M1_N"/>
    <property type="match status" value="1"/>
</dbReference>
<dbReference type="Pfam" id="PF01433">
    <property type="entry name" value="Peptidase_M1"/>
    <property type="match status" value="1"/>
</dbReference>
<feature type="domain" description="Peptidase M1 membrane alanine aminopeptidase" evidence="13">
    <location>
        <begin position="215"/>
        <end position="429"/>
    </location>
</feature>
<comment type="cofactor">
    <cofactor evidence="2">
        <name>Zn(2+)</name>
        <dbReference type="ChEBI" id="CHEBI:29105"/>
    </cofactor>
</comment>
<dbReference type="EC" id="3.4.11.2" evidence="4 12"/>
<dbReference type="Pfam" id="PF11940">
    <property type="entry name" value="DUF3458"/>
    <property type="match status" value="1"/>
</dbReference>
<dbReference type="GO" id="GO:0016285">
    <property type="term" value="F:alanyl aminopeptidase activity"/>
    <property type="evidence" value="ECO:0007669"/>
    <property type="project" value="UniProtKB-EC"/>
</dbReference>
<keyword evidence="10" id="KW-0862">Zinc</keyword>
<dbReference type="FunFam" id="3.30.2010.30:FF:000002">
    <property type="entry name" value="Putative aminopeptidase N"/>
    <property type="match status" value="1"/>
</dbReference>
<evidence type="ECO:0000256" key="1">
    <source>
        <dbReference type="ARBA" id="ARBA00000098"/>
    </source>
</evidence>
<dbReference type="CDD" id="cd09600">
    <property type="entry name" value="M1_APN"/>
    <property type="match status" value="1"/>
</dbReference>
<dbReference type="InterPro" id="IPR027268">
    <property type="entry name" value="Peptidase_M4/M1_CTD_sf"/>
</dbReference>
<keyword evidence="6 17" id="KW-0031">Aminopeptidase</keyword>
<evidence type="ECO:0000256" key="10">
    <source>
        <dbReference type="ARBA" id="ARBA00022833"/>
    </source>
</evidence>
<dbReference type="SUPFAM" id="SSF55486">
    <property type="entry name" value="Metalloproteases ('zincins'), catalytic domain"/>
    <property type="match status" value="1"/>
</dbReference>
<comment type="catalytic activity">
    <reaction evidence="1">
        <text>Release of an N-terminal amino acid, Xaa-|-Yaa- from a peptide, amide or arylamide. Xaa is preferably Ala, but may be most amino acids including Pro (slow action). When a terminal hydrophobic residue is followed by a prolyl residue, the two may be released as an intact Xaa-Pro dipeptide.</text>
        <dbReference type="EC" id="3.4.11.2"/>
    </reaction>
</comment>
<dbReference type="InterPro" id="IPR012779">
    <property type="entry name" value="Peptidase_M1_pepN"/>
</dbReference>
<dbReference type="PANTHER" id="PTHR46322">
    <property type="entry name" value="PUROMYCIN-SENSITIVE AMINOPEPTIDASE"/>
    <property type="match status" value="1"/>
</dbReference>
<evidence type="ECO:0000256" key="2">
    <source>
        <dbReference type="ARBA" id="ARBA00001947"/>
    </source>
</evidence>
<dbReference type="GO" id="GO:0006508">
    <property type="term" value="P:proteolysis"/>
    <property type="evidence" value="ECO:0007669"/>
    <property type="project" value="UniProtKB-UniRule"/>
</dbReference>
<dbReference type="GO" id="GO:0008237">
    <property type="term" value="F:metallopeptidase activity"/>
    <property type="evidence" value="ECO:0007669"/>
    <property type="project" value="UniProtKB-UniRule"/>
</dbReference>
<evidence type="ECO:0000256" key="12">
    <source>
        <dbReference type="NCBIfam" id="TIGR02414"/>
    </source>
</evidence>
<keyword evidence="18" id="KW-1185">Reference proteome</keyword>
<evidence type="ECO:0000256" key="6">
    <source>
        <dbReference type="ARBA" id="ARBA00022438"/>
    </source>
</evidence>
<keyword evidence="9 17" id="KW-0378">Hydrolase</keyword>
<evidence type="ECO:0000256" key="8">
    <source>
        <dbReference type="ARBA" id="ARBA00022723"/>
    </source>
</evidence>
<dbReference type="InterPro" id="IPR045357">
    <property type="entry name" value="Aminopeptidase_N-like_N"/>
</dbReference>
<dbReference type="Proteomes" id="UP000500791">
    <property type="component" value="Chromosome"/>
</dbReference>
<dbReference type="Gene3D" id="3.30.2010.30">
    <property type="match status" value="1"/>
</dbReference>
<dbReference type="EMBL" id="CP049811">
    <property type="protein sequence ID" value="QIK40885.1"/>
    <property type="molecule type" value="Genomic_DNA"/>
</dbReference>
<keyword evidence="7" id="KW-0645">Protease</keyword>
<dbReference type="Gene3D" id="2.60.40.1840">
    <property type="match status" value="1"/>
</dbReference>
<dbReference type="InterPro" id="IPR001930">
    <property type="entry name" value="Peptidase_M1"/>
</dbReference>
<evidence type="ECO:0000259" key="15">
    <source>
        <dbReference type="Pfam" id="PF17432"/>
    </source>
</evidence>
<dbReference type="Pfam" id="PF17432">
    <property type="entry name" value="DUF3458_C"/>
    <property type="match status" value="1"/>
</dbReference>
<evidence type="ECO:0000256" key="11">
    <source>
        <dbReference type="ARBA" id="ARBA00023049"/>
    </source>
</evidence>
<dbReference type="InterPro" id="IPR042097">
    <property type="entry name" value="Aminopeptidase_N-like_N_sf"/>
</dbReference>
<dbReference type="PRINTS" id="PR00756">
    <property type="entry name" value="ALADIPTASE"/>
</dbReference>
<dbReference type="KEGG" id="mon:G8E03_08975"/>
<reference evidence="17 18" key="1">
    <citation type="submission" date="2020-03" db="EMBL/GenBank/DDBJ databases">
        <title>Complete genome sequence of Monaibacterium sp. ALG8 with diverse plasmids.</title>
        <authorList>
            <person name="Sun C."/>
        </authorList>
    </citation>
    <scope>NUCLEOTIDE SEQUENCE [LARGE SCALE GENOMIC DNA]</scope>
    <source>
        <strain evidence="17 18">ALG8</strain>
    </source>
</reference>
<organism evidence="17 18">
    <name type="scientific">Pontivivens nitratireducens</name>
    <dbReference type="NCBI Taxonomy" id="2758038"/>
    <lineage>
        <taxon>Bacteria</taxon>
        <taxon>Pseudomonadati</taxon>
        <taxon>Pseudomonadota</taxon>
        <taxon>Alphaproteobacteria</taxon>
        <taxon>Rhodobacterales</taxon>
        <taxon>Paracoccaceae</taxon>
        <taxon>Pontivivens</taxon>
    </lineage>
</organism>
<dbReference type="Gene3D" id="1.25.50.10">
    <property type="entry name" value="Peptidase M1, alanyl aminopeptidase, C-terminal domain"/>
    <property type="match status" value="1"/>
</dbReference>
<dbReference type="Gene3D" id="1.10.390.10">
    <property type="entry name" value="Neutral Protease Domain 2"/>
    <property type="match status" value="1"/>
</dbReference>
<dbReference type="InterPro" id="IPR037144">
    <property type="entry name" value="Peptidase_M1_pepN_C_sf"/>
</dbReference>
<comment type="similarity">
    <text evidence="3">Belongs to the peptidase M1 family.</text>
</comment>
<dbReference type="GO" id="GO:0008270">
    <property type="term" value="F:zinc ion binding"/>
    <property type="evidence" value="ECO:0007669"/>
    <property type="project" value="InterPro"/>
</dbReference>
<keyword evidence="8" id="KW-0479">Metal-binding</keyword>
<evidence type="ECO:0000259" key="14">
    <source>
        <dbReference type="Pfam" id="PF11940"/>
    </source>
</evidence>
<accession>A0A6G7VM01</accession>
<evidence type="ECO:0000256" key="3">
    <source>
        <dbReference type="ARBA" id="ARBA00010136"/>
    </source>
</evidence>
<dbReference type="Gene3D" id="2.60.40.1730">
    <property type="entry name" value="tricorn interacting facor f3 domain"/>
    <property type="match status" value="1"/>
</dbReference>
<dbReference type="RefSeq" id="WP_166190825.1">
    <property type="nucleotide sequence ID" value="NZ_CP049811.1"/>
</dbReference>
<dbReference type="NCBIfam" id="TIGR02414">
    <property type="entry name" value="pepN_proteo"/>
    <property type="match status" value="1"/>
</dbReference>
<evidence type="ECO:0000256" key="9">
    <source>
        <dbReference type="ARBA" id="ARBA00022801"/>
    </source>
</evidence>
<dbReference type="PANTHER" id="PTHR46322:SF1">
    <property type="entry name" value="PUROMYCIN-SENSITIVE AMINOPEPTIDASE"/>
    <property type="match status" value="1"/>
</dbReference>
<evidence type="ECO:0000313" key="17">
    <source>
        <dbReference type="EMBL" id="QIK40885.1"/>
    </source>
</evidence>
<gene>
    <name evidence="17" type="primary">pepN</name>
    <name evidence="17" type="ORF">G8E03_08975</name>
</gene>
<keyword evidence="11" id="KW-0482">Metalloprotease</keyword>
<proteinExistence type="inferred from homology"/>
<evidence type="ECO:0000256" key="7">
    <source>
        <dbReference type="ARBA" id="ARBA00022670"/>
    </source>
</evidence>
<protein>
    <recommendedName>
        <fullName evidence="5 12">Aminopeptidase N</fullName>
        <ecNumber evidence="4 12">3.4.11.2</ecNumber>
    </recommendedName>
</protein>
<dbReference type="InterPro" id="IPR024601">
    <property type="entry name" value="Peptidase_M1_pepN_C"/>
</dbReference>
<name>A0A6G7VM01_9RHOB</name>
<feature type="domain" description="Aminopeptidase N-like N-terminal" evidence="16">
    <location>
        <begin position="104"/>
        <end position="176"/>
    </location>
</feature>